<dbReference type="CDD" id="cd05466">
    <property type="entry name" value="PBP2_LTTR_substrate"/>
    <property type="match status" value="1"/>
</dbReference>
<evidence type="ECO:0000256" key="3">
    <source>
        <dbReference type="ARBA" id="ARBA00023125"/>
    </source>
</evidence>
<gene>
    <name evidence="6" type="primary">tfdR_1</name>
    <name evidence="6" type="ORF">BerOc1_01847</name>
</gene>
<organism evidence="6 7">
    <name type="scientific">Pseudodesulfovibrio hydrargyri</name>
    <dbReference type="NCBI Taxonomy" id="2125990"/>
    <lineage>
        <taxon>Bacteria</taxon>
        <taxon>Pseudomonadati</taxon>
        <taxon>Thermodesulfobacteriota</taxon>
        <taxon>Desulfovibrionia</taxon>
        <taxon>Desulfovibrionales</taxon>
        <taxon>Desulfovibrionaceae</taxon>
    </lineage>
</organism>
<feature type="domain" description="HTH lysR-type" evidence="5">
    <location>
        <begin position="1"/>
        <end position="58"/>
    </location>
</feature>
<dbReference type="PANTHER" id="PTHR30126:SF40">
    <property type="entry name" value="HTH-TYPE TRANSCRIPTIONAL REGULATOR GLTR"/>
    <property type="match status" value="1"/>
</dbReference>
<dbReference type="Gene3D" id="1.10.10.10">
    <property type="entry name" value="Winged helix-like DNA-binding domain superfamily/Winged helix DNA-binding domain"/>
    <property type="match status" value="1"/>
</dbReference>
<dbReference type="Gene3D" id="3.40.190.290">
    <property type="match status" value="1"/>
</dbReference>
<comment type="similarity">
    <text evidence="1">Belongs to the LysR transcriptional regulatory family.</text>
</comment>
<dbReference type="SUPFAM" id="SSF53850">
    <property type="entry name" value="Periplasmic binding protein-like II"/>
    <property type="match status" value="1"/>
</dbReference>
<dbReference type="AlphaFoldDB" id="A0A1J5N9J6"/>
<evidence type="ECO:0000256" key="1">
    <source>
        <dbReference type="ARBA" id="ARBA00009437"/>
    </source>
</evidence>
<proteinExistence type="inferred from homology"/>
<name>A0A1J5N9J6_9BACT</name>
<dbReference type="SUPFAM" id="SSF46785">
    <property type="entry name" value="Winged helix' DNA-binding domain"/>
    <property type="match status" value="1"/>
</dbReference>
<accession>A0A1J5N9J6</accession>
<keyword evidence="2" id="KW-0805">Transcription regulation</keyword>
<dbReference type="FunFam" id="1.10.10.10:FF:000001">
    <property type="entry name" value="LysR family transcriptional regulator"/>
    <property type="match status" value="1"/>
</dbReference>
<dbReference type="OrthoDB" id="5317428at2"/>
<dbReference type="InterPro" id="IPR005119">
    <property type="entry name" value="LysR_subst-bd"/>
</dbReference>
<dbReference type="Pfam" id="PF00126">
    <property type="entry name" value="HTH_1"/>
    <property type="match status" value="1"/>
</dbReference>
<dbReference type="InterPro" id="IPR036390">
    <property type="entry name" value="WH_DNA-bd_sf"/>
</dbReference>
<dbReference type="Proteomes" id="UP000181901">
    <property type="component" value="Unassembled WGS sequence"/>
</dbReference>
<protein>
    <submittedName>
        <fullName evidence="6">HTH-type transcriptional regulator TdfR</fullName>
    </submittedName>
</protein>
<dbReference type="PANTHER" id="PTHR30126">
    <property type="entry name" value="HTH-TYPE TRANSCRIPTIONAL REGULATOR"/>
    <property type="match status" value="1"/>
</dbReference>
<evidence type="ECO:0000313" key="6">
    <source>
        <dbReference type="EMBL" id="OIQ49919.1"/>
    </source>
</evidence>
<evidence type="ECO:0000313" key="7">
    <source>
        <dbReference type="Proteomes" id="UP000181901"/>
    </source>
</evidence>
<dbReference type="EMBL" id="LKAQ01000004">
    <property type="protein sequence ID" value="OIQ49919.1"/>
    <property type="molecule type" value="Genomic_DNA"/>
</dbReference>
<evidence type="ECO:0000256" key="2">
    <source>
        <dbReference type="ARBA" id="ARBA00023015"/>
    </source>
</evidence>
<dbReference type="Pfam" id="PF03466">
    <property type="entry name" value="LysR_substrate"/>
    <property type="match status" value="1"/>
</dbReference>
<dbReference type="GO" id="GO:0000976">
    <property type="term" value="F:transcription cis-regulatory region binding"/>
    <property type="evidence" value="ECO:0007669"/>
    <property type="project" value="TreeGrafter"/>
</dbReference>
<dbReference type="RefSeq" id="WP_071545399.1">
    <property type="nucleotide sequence ID" value="NZ_LKAQ01000004.1"/>
</dbReference>
<evidence type="ECO:0000256" key="4">
    <source>
        <dbReference type="ARBA" id="ARBA00023163"/>
    </source>
</evidence>
<keyword evidence="3" id="KW-0238">DNA-binding</keyword>
<dbReference type="PRINTS" id="PR00039">
    <property type="entry name" value="HTHLYSR"/>
</dbReference>
<keyword evidence="4" id="KW-0804">Transcription</keyword>
<sequence length="293" mass="31864">MELYQLRTFVAVAEEGSITGAGKRIHATQPAVSAHIKALEDELGVRLFDRVPRGVELTQAGAELVQDAIEVLSAAQSLQARAVTLGGEVAGQVGLGLCSDPQFLKVSPLLSLLSERFPKLSMSLIQASSGLILNDIRSRELDAGFVFFGVPYRDLEAIKLAEPEYAIMGAAQWKPLLDKGDSETLSGFTWVMPPSHCPFRGLALEILKRHDISPERTIGSDSEEVIRPLIVDGKTLALVREDEGAELMEAGLAVECTPVGRHPVELNFVYRKGDEQNPSIVALIEIVRRTWGV</sequence>
<keyword evidence="7" id="KW-1185">Reference proteome</keyword>
<dbReference type="GO" id="GO:0003700">
    <property type="term" value="F:DNA-binding transcription factor activity"/>
    <property type="evidence" value="ECO:0007669"/>
    <property type="project" value="InterPro"/>
</dbReference>
<dbReference type="InterPro" id="IPR036388">
    <property type="entry name" value="WH-like_DNA-bd_sf"/>
</dbReference>
<evidence type="ECO:0000259" key="5">
    <source>
        <dbReference type="PROSITE" id="PS50931"/>
    </source>
</evidence>
<dbReference type="InterPro" id="IPR000847">
    <property type="entry name" value="LysR_HTH_N"/>
</dbReference>
<dbReference type="PROSITE" id="PS50931">
    <property type="entry name" value="HTH_LYSR"/>
    <property type="match status" value="1"/>
</dbReference>
<reference evidence="6 7" key="1">
    <citation type="submission" date="2015-09" db="EMBL/GenBank/DDBJ databases">
        <title>Genome of Desulfovibrio dechloracetivorans BerOc1, a mercury methylating strain isolated from highly hydrocarbons and metals contaminated coastal sediments.</title>
        <authorList>
            <person name="Goni Urriza M."/>
            <person name="Gassie C."/>
            <person name="Bouchez O."/>
            <person name="Klopp C."/>
            <person name="Ranchou-Peyruse A."/>
            <person name="Remy G."/>
        </authorList>
    </citation>
    <scope>NUCLEOTIDE SEQUENCE [LARGE SCALE GENOMIC DNA]</scope>
    <source>
        <strain evidence="6 7">BerOc1</strain>
    </source>
</reference>
<comment type="caution">
    <text evidence="6">The sequence shown here is derived from an EMBL/GenBank/DDBJ whole genome shotgun (WGS) entry which is preliminary data.</text>
</comment>